<sequence>MKRRKIQRAQEEYERDHRSCGSPQGEPMLLLLGRPVQDCAPSPAAQLRSGQMDPEEGGESMCAEPAGEDTLRSIVLS</sequence>
<dbReference type="AlphaFoldDB" id="A0AAV7NH34"/>
<organism evidence="2 3">
    <name type="scientific">Pleurodeles waltl</name>
    <name type="common">Iberian ribbed newt</name>
    <dbReference type="NCBI Taxonomy" id="8319"/>
    <lineage>
        <taxon>Eukaryota</taxon>
        <taxon>Metazoa</taxon>
        <taxon>Chordata</taxon>
        <taxon>Craniata</taxon>
        <taxon>Vertebrata</taxon>
        <taxon>Euteleostomi</taxon>
        <taxon>Amphibia</taxon>
        <taxon>Batrachia</taxon>
        <taxon>Caudata</taxon>
        <taxon>Salamandroidea</taxon>
        <taxon>Salamandridae</taxon>
        <taxon>Pleurodelinae</taxon>
        <taxon>Pleurodeles</taxon>
    </lineage>
</organism>
<protein>
    <submittedName>
        <fullName evidence="2">Uncharacterized protein</fullName>
    </submittedName>
</protein>
<evidence type="ECO:0000313" key="3">
    <source>
        <dbReference type="Proteomes" id="UP001066276"/>
    </source>
</evidence>
<evidence type="ECO:0000256" key="1">
    <source>
        <dbReference type="SAM" id="MobiDB-lite"/>
    </source>
</evidence>
<gene>
    <name evidence="2" type="ORF">NDU88_001915</name>
</gene>
<comment type="caution">
    <text evidence="2">The sequence shown here is derived from an EMBL/GenBank/DDBJ whole genome shotgun (WGS) entry which is preliminary data.</text>
</comment>
<accession>A0AAV7NH34</accession>
<evidence type="ECO:0000313" key="2">
    <source>
        <dbReference type="EMBL" id="KAJ1113673.1"/>
    </source>
</evidence>
<keyword evidence="3" id="KW-1185">Reference proteome</keyword>
<reference evidence="2" key="1">
    <citation type="journal article" date="2022" name="bioRxiv">
        <title>Sequencing and chromosome-scale assembly of the giantPleurodeles waltlgenome.</title>
        <authorList>
            <person name="Brown T."/>
            <person name="Elewa A."/>
            <person name="Iarovenko S."/>
            <person name="Subramanian E."/>
            <person name="Araus A.J."/>
            <person name="Petzold A."/>
            <person name="Susuki M."/>
            <person name="Suzuki K.-i.T."/>
            <person name="Hayashi T."/>
            <person name="Toyoda A."/>
            <person name="Oliveira C."/>
            <person name="Osipova E."/>
            <person name="Leigh N.D."/>
            <person name="Simon A."/>
            <person name="Yun M.H."/>
        </authorList>
    </citation>
    <scope>NUCLEOTIDE SEQUENCE</scope>
    <source>
        <strain evidence="2">20211129_DDA</strain>
        <tissue evidence="2">Liver</tissue>
    </source>
</reference>
<feature type="region of interest" description="Disordered" evidence="1">
    <location>
        <begin position="41"/>
        <end position="77"/>
    </location>
</feature>
<name>A0AAV7NH34_PLEWA</name>
<dbReference type="EMBL" id="JANPWB010000012">
    <property type="protein sequence ID" value="KAJ1113673.1"/>
    <property type="molecule type" value="Genomic_DNA"/>
</dbReference>
<feature type="compositionally biased region" description="Basic and acidic residues" evidence="1">
    <location>
        <begin position="8"/>
        <end position="19"/>
    </location>
</feature>
<feature type="region of interest" description="Disordered" evidence="1">
    <location>
        <begin position="1"/>
        <end position="28"/>
    </location>
</feature>
<dbReference type="Proteomes" id="UP001066276">
    <property type="component" value="Chromosome 8"/>
</dbReference>
<proteinExistence type="predicted"/>